<dbReference type="SUPFAM" id="SSF47473">
    <property type="entry name" value="EF-hand"/>
    <property type="match status" value="1"/>
</dbReference>
<reference evidence="3 4" key="1">
    <citation type="journal article" date="2021" name="Sci. Rep.">
        <title>The genome of the diatom Chaetoceros tenuissimus carries an ancient integrated fragment of an extant virus.</title>
        <authorList>
            <person name="Hongo Y."/>
            <person name="Kimura K."/>
            <person name="Takaki Y."/>
            <person name="Yoshida Y."/>
            <person name="Baba S."/>
            <person name="Kobayashi G."/>
            <person name="Nagasaki K."/>
            <person name="Hano T."/>
            <person name="Tomaru Y."/>
        </authorList>
    </citation>
    <scope>NUCLEOTIDE SEQUENCE [LARGE SCALE GENOMIC DNA]</scope>
    <source>
        <strain evidence="3 4">NIES-3715</strain>
    </source>
</reference>
<evidence type="ECO:0000313" key="3">
    <source>
        <dbReference type="EMBL" id="GFH61411.1"/>
    </source>
</evidence>
<dbReference type="PROSITE" id="PS50222">
    <property type="entry name" value="EF_HAND_2"/>
    <property type="match status" value="1"/>
</dbReference>
<feature type="domain" description="EF-hand" evidence="2">
    <location>
        <begin position="86"/>
        <end position="121"/>
    </location>
</feature>
<keyword evidence="1" id="KW-0106">Calcium</keyword>
<evidence type="ECO:0000313" key="4">
    <source>
        <dbReference type="Proteomes" id="UP001054902"/>
    </source>
</evidence>
<dbReference type="Proteomes" id="UP001054902">
    <property type="component" value="Unassembled WGS sequence"/>
</dbReference>
<evidence type="ECO:0000259" key="2">
    <source>
        <dbReference type="PROSITE" id="PS50222"/>
    </source>
</evidence>
<dbReference type="Gene3D" id="1.10.238.10">
    <property type="entry name" value="EF-hand"/>
    <property type="match status" value="1"/>
</dbReference>
<comment type="caution">
    <text evidence="3">The sequence shown here is derived from an EMBL/GenBank/DDBJ whole genome shotgun (WGS) entry which is preliminary data.</text>
</comment>
<gene>
    <name evidence="3" type="ORF">CTEN210_17887</name>
</gene>
<keyword evidence="4" id="KW-1185">Reference proteome</keyword>
<evidence type="ECO:0000256" key="1">
    <source>
        <dbReference type="ARBA" id="ARBA00022837"/>
    </source>
</evidence>
<dbReference type="EMBL" id="BLLK01000074">
    <property type="protein sequence ID" value="GFH61411.1"/>
    <property type="molecule type" value="Genomic_DNA"/>
</dbReference>
<dbReference type="InterPro" id="IPR002048">
    <property type="entry name" value="EF_hand_dom"/>
</dbReference>
<dbReference type="AlphaFoldDB" id="A0AAD3HFI5"/>
<organism evidence="3 4">
    <name type="scientific">Chaetoceros tenuissimus</name>
    <dbReference type="NCBI Taxonomy" id="426638"/>
    <lineage>
        <taxon>Eukaryota</taxon>
        <taxon>Sar</taxon>
        <taxon>Stramenopiles</taxon>
        <taxon>Ochrophyta</taxon>
        <taxon>Bacillariophyta</taxon>
        <taxon>Coscinodiscophyceae</taxon>
        <taxon>Chaetocerotophycidae</taxon>
        <taxon>Chaetocerotales</taxon>
        <taxon>Chaetocerotaceae</taxon>
        <taxon>Chaetoceros</taxon>
    </lineage>
</organism>
<dbReference type="InterPro" id="IPR011992">
    <property type="entry name" value="EF-hand-dom_pair"/>
</dbReference>
<name>A0AAD3HFI5_9STRA</name>
<proteinExistence type="predicted"/>
<accession>A0AAD3HFI5</accession>
<dbReference type="GO" id="GO:0005509">
    <property type="term" value="F:calcium ion binding"/>
    <property type="evidence" value="ECO:0007669"/>
    <property type="project" value="InterPro"/>
</dbReference>
<dbReference type="PROSITE" id="PS00018">
    <property type="entry name" value="EF_HAND_1"/>
    <property type="match status" value="1"/>
</dbReference>
<sequence length="122" mass="14050">MLSVMNCKLTQQQQDLFSTLESIGIDPCKREYIQLEEFITIASIFLKERGEECEIDNLFELFAGRNNDKISFLDLKSLAGEIDLDADDKILKEMIAAADFDKEGCLSRKEFANVVKKYWLEI</sequence>
<protein>
    <recommendedName>
        <fullName evidence="2">EF-hand domain-containing protein</fullName>
    </recommendedName>
</protein>
<dbReference type="InterPro" id="IPR018247">
    <property type="entry name" value="EF_Hand_1_Ca_BS"/>
</dbReference>